<dbReference type="EMBL" id="DXHV01000073">
    <property type="protein sequence ID" value="HIW01118.1"/>
    <property type="molecule type" value="Genomic_DNA"/>
</dbReference>
<dbReference type="InterPro" id="IPR013792">
    <property type="entry name" value="RNA3'P_cycl/enolpyr_Trfase_a/b"/>
</dbReference>
<dbReference type="SUPFAM" id="SSF48600">
    <property type="entry name" value="Chorismate mutase II"/>
    <property type="match status" value="1"/>
</dbReference>
<proteinExistence type="predicted"/>
<dbReference type="InterPro" id="IPR001986">
    <property type="entry name" value="Enolpyruvate_Tfrase_dom"/>
</dbReference>
<evidence type="ECO:0000259" key="2">
    <source>
        <dbReference type="Pfam" id="PF00275"/>
    </source>
</evidence>
<dbReference type="InterPro" id="IPR036968">
    <property type="entry name" value="Enolpyruvate_Tfrase_sf"/>
</dbReference>
<dbReference type="GO" id="GO:0016765">
    <property type="term" value="F:transferase activity, transferring alkyl or aryl (other than methyl) groups"/>
    <property type="evidence" value="ECO:0007669"/>
    <property type="project" value="InterPro"/>
</dbReference>
<gene>
    <name evidence="3" type="ORF">H9894_08020</name>
</gene>
<reference evidence="3" key="2">
    <citation type="submission" date="2021-04" db="EMBL/GenBank/DDBJ databases">
        <authorList>
            <person name="Gilroy R."/>
        </authorList>
    </citation>
    <scope>NUCLEOTIDE SEQUENCE</scope>
    <source>
        <strain evidence="3">ChiHecec2B26-446</strain>
    </source>
</reference>
<sequence>MSDETSERPRRPLRETVCDIDREILKLVLQRHNLVARMASARGRLSPQEERYLRESWESQVAKVSADPNLSTRFFTLLQEVEFLPKPSEEAPQKRTAFGLAPIQKPVHVQLEAPKDQEQTQLWAALAATTGQPLRITQVLMNDAVSDCVRMFNQFGCALHRDDGDVLSASASTPAATPDKILHVGDSAFNFYLAVALYLGRPSHAKFSGGPSLKLADFSALRHFLPSLGARLISLVPRNDGLPVRIESSGLLPDVITLTPDLPLDFVTCLIAAAPFYQKELTMDCEALIGDEAEERISSTLDLLAQAGLSCTREGMRLHFVPGTVELPAQPALGMDLCASTVLLALAAVNAGEVTLTGLWPQTPAAAAVADLLAQLGLELQADDGTVSLKADPSFQMNGAQLTVPAALPAELAPLPFAFACIQALKYGQASLPAGTSTDPDVVSQYGSFARACGLDLTDEGLRPWGGDEPAGTPAWTAPSPMWACALALAACARPASRGFFLNNPGILTGLYPAFWPLYNALPEPGLRRVQQATLPVRERRRIITKSVAQLTPRPEDED</sequence>
<name>A0A9D1PXH5_9BACT</name>
<reference evidence="3" key="1">
    <citation type="journal article" date="2021" name="PeerJ">
        <title>Extensive microbial diversity within the chicken gut microbiome revealed by metagenomics and culture.</title>
        <authorList>
            <person name="Gilroy R."/>
            <person name="Ravi A."/>
            <person name="Getino M."/>
            <person name="Pursley I."/>
            <person name="Horton D.L."/>
            <person name="Alikhan N.F."/>
            <person name="Baker D."/>
            <person name="Gharbi K."/>
            <person name="Hall N."/>
            <person name="Watson M."/>
            <person name="Adriaenssens E.M."/>
            <person name="Foster-Nyarko E."/>
            <person name="Jarju S."/>
            <person name="Secka A."/>
            <person name="Antonio M."/>
            <person name="Oren A."/>
            <person name="Chaudhuri R.R."/>
            <person name="La Ragione R."/>
            <person name="Hildebrand F."/>
            <person name="Pallen M.J."/>
        </authorList>
    </citation>
    <scope>NUCLEOTIDE SEQUENCE</scope>
    <source>
        <strain evidence="3">ChiHecec2B26-446</strain>
    </source>
</reference>
<organism evidence="3 4">
    <name type="scientific">Candidatus Desulfovibrio intestinipullorum</name>
    <dbReference type="NCBI Taxonomy" id="2838536"/>
    <lineage>
        <taxon>Bacteria</taxon>
        <taxon>Pseudomonadati</taxon>
        <taxon>Thermodesulfobacteriota</taxon>
        <taxon>Desulfovibrionia</taxon>
        <taxon>Desulfovibrionales</taxon>
        <taxon>Desulfovibrionaceae</taxon>
        <taxon>Desulfovibrio</taxon>
    </lineage>
</organism>
<dbReference type="InterPro" id="IPR036263">
    <property type="entry name" value="Chorismate_II_sf"/>
</dbReference>
<evidence type="ECO:0000313" key="3">
    <source>
        <dbReference type="EMBL" id="HIW01118.1"/>
    </source>
</evidence>
<accession>A0A9D1PXH5</accession>
<evidence type="ECO:0000256" key="1">
    <source>
        <dbReference type="ARBA" id="ARBA00022679"/>
    </source>
</evidence>
<dbReference type="Proteomes" id="UP000886752">
    <property type="component" value="Unassembled WGS sequence"/>
</dbReference>
<dbReference type="AlphaFoldDB" id="A0A9D1PXH5"/>
<evidence type="ECO:0000313" key="4">
    <source>
        <dbReference type="Proteomes" id="UP000886752"/>
    </source>
</evidence>
<protein>
    <submittedName>
        <fullName evidence="3">3-phosphoshikimate 1-carboxyvinyltransferase</fullName>
    </submittedName>
</protein>
<dbReference type="Gene3D" id="3.65.10.10">
    <property type="entry name" value="Enolpyruvate transferase domain"/>
    <property type="match status" value="2"/>
</dbReference>
<keyword evidence="1" id="KW-0808">Transferase</keyword>
<dbReference type="SUPFAM" id="SSF55205">
    <property type="entry name" value="EPT/RTPC-like"/>
    <property type="match status" value="1"/>
</dbReference>
<dbReference type="GO" id="GO:0046417">
    <property type="term" value="P:chorismate metabolic process"/>
    <property type="evidence" value="ECO:0007669"/>
    <property type="project" value="InterPro"/>
</dbReference>
<comment type="caution">
    <text evidence="3">The sequence shown here is derived from an EMBL/GenBank/DDBJ whole genome shotgun (WGS) entry which is preliminary data.</text>
</comment>
<dbReference type="Pfam" id="PF00275">
    <property type="entry name" value="EPSP_synthase"/>
    <property type="match status" value="1"/>
</dbReference>
<feature type="domain" description="Enolpyruvate transferase" evidence="2">
    <location>
        <begin position="105"/>
        <end position="415"/>
    </location>
</feature>